<dbReference type="Proteomes" id="UP000605024">
    <property type="component" value="Unassembled WGS sequence"/>
</dbReference>
<evidence type="ECO:0000256" key="1">
    <source>
        <dbReference type="SAM" id="MobiDB-lite"/>
    </source>
</evidence>
<organism evidence="3 4">
    <name type="scientific">Citrobacter braakii</name>
    <dbReference type="NCBI Taxonomy" id="57706"/>
    <lineage>
        <taxon>Bacteria</taxon>
        <taxon>Pseudomonadati</taxon>
        <taxon>Pseudomonadota</taxon>
        <taxon>Gammaproteobacteria</taxon>
        <taxon>Enterobacterales</taxon>
        <taxon>Enterobacteriaceae</taxon>
        <taxon>Citrobacter</taxon>
        <taxon>Citrobacter freundii complex</taxon>
    </lineage>
</organism>
<feature type="region of interest" description="Disordered" evidence="1">
    <location>
        <begin position="19"/>
        <end position="50"/>
    </location>
</feature>
<evidence type="ECO:0000313" key="4">
    <source>
        <dbReference type="Proteomes" id="UP000605024"/>
    </source>
</evidence>
<sequence length="94" mass="10374">MKLTSMLFISLILISSECSAASKPPPEPKTTPTPTSTPEPRPPRIPNPQCHDDCPGVFWKIHQEGFVQPKQSDLEKLKNGDFFKSGVGTIVQQN</sequence>
<proteinExistence type="predicted"/>
<reference evidence="3" key="1">
    <citation type="submission" date="2020-09" db="EMBL/GenBank/DDBJ databases">
        <title>Characterization of IncC plasmids in Enterobacterales of food-producing animals originating from China.</title>
        <authorList>
            <person name="Zhang Y."/>
            <person name="Lei C.-W."/>
        </authorList>
    </citation>
    <scope>NUCLEOTIDE SEQUENCE</scope>
    <source>
        <strain evidence="3">CC1</strain>
    </source>
</reference>
<gene>
    <name evidence="3" type="ORF">ID160_27205</name>
</gene>
<evidence type="ECO:0000313" key="3">
    <source>
        <dbReference type="EMBL" id="MBD3126330.1"/>
    </source>
</evidence>
<feature type="compositionally biased region" description="Pro residues" evidence="1">
    <location>
        <begin position="23"/>
        <end position="46"/>
    </location>
</feature>
<name>A0A8I0G697_CITBR</name>
<protein>
    <submittedName>
        <fullName evidence="3">Uncharacterized protein</fullName>
    </submittedName>
</protein>
<comment type="caution">
    <text evidence="3">The sequence shown here is derived from an EMBL/GenBank/DDBJ whole genome shotgun (WGS) entry which is preliminary data.</text>
</comment>
<feature type="chain" id="PRO_5034308633" evidence="2">
    <location>
        <begin position="21"/>
        <end position="94"/>
    </location>
</feature>
<evidence type="ECO:0000256" key="2">
    <source>
        <dbReference type="SAM" id="SignalP"/>
    </source>
</evidence>
<dbReference type="EMBL" id="JACXSK010000048">
    <property type="protein sequence ID" value="MBD3126330.1"/>
    <property type="molecule type" value="Genomic_DNA"/>
</dbReference>
<keyword evidence="2" id="KW-0732">Signal</keyword>
<dbReference type="RefSeq" id="WP_159137379.1">
    <property type="nucleotide sequence ID" value="NZ_JACXSK010000048.1"/>
</dbReference>
<dbReference type="AlphaFoldDB" id="A0A8I0G697"/>
<accession>A0A8I0G697</accession>
<feature type="signal peptide" evidence="2">
    <location>
        <begin position="1"/>
        <end position="20"/>
    </location>
</feature>